<feature type="transmembrane region" description="Helical" evidence="1">
    <location>
        <begin position="66"/>
        <end position="83"/>
    </location>
</feature>
<evidence type="ECO:0000313" key="8">
    <source>
        <dbReference type="Proteomes" id="UP000713985"/>
    </source>
</evidence>
<dbReference type="AlphaFoldDB" id="A0A6A7Z3P4"/>
<organism evidence="3">
    <name type="scientific">Pseudomonas helleri</name>
    <dbReference type="NCBI Taxonomy" id="1608996"/>
    <lineage>
        <taxon>Bacteria</taxon>
        <taxon>Pseudomonadati</taxon>
        <taxon>Pseudomonadota</taxon>
        <taxon>Gammaproteobacteria</taxon>
        <taxon>Pseudomonadales</taxon>
        <taxon>Pseudomonadaceae</taxon>
        <taxon>Pseudomonas</taxon>
    </lineage>
</organism>
<evidence type="ECO:0000313" key="5">
    <source>
        <dbReference type="EMBL" id="MQU26290.1"/>
    </source>
</evidence>
<accession>A0A6A7Z3P4</accession>
<keyword evidence="8" id="KW-1185">Reference proteome</keyword>
<dbReference type="EMBL" id="WIVW01000005">
    <property type="protein sequence ID" value="MQU26290.1"/>
    <property type="molecule type" value="Genomic_DNA"/>
</dbReference>
<protein>
    <submittedName>
        <fullName evidence="3">DUF3325 family protein</fullName>
    </submittedName>
</protein>
<gene>
    <name evidence="4" type="ORF">GHN41_09890</name>
    <name evidence="3" type="ORF">GHN86_20565</name>
    <name evidence="2" type="ORF">GHN94_08785</name>
    <name evidence="5" type="ORF">GHO29_07290</name>
</gene>
<dbReference type="Proteomes" id="UP000443000">
    <property type="component" value="Unassembled WGS sequence"/>
</dbReference>
<keyword evidence="1" id="KW-1133">Transmembrane helix</keyword>
<evidence type="ECO:0000256" key="1">
    <source>
        <dbReference type="SAM" id="Phobius"/>
    </source>
</evidence>
<feature type="transmembrane region" description="Helical" evidence="1">
    <location>
        <begin position="43"/>
        <end position="61"/>
    </location>
</feature>
<evidence type="ECO:0000313" key="3">
    <source>
        <dbReference type="EMBL" id="MQT82437.1"/>
    </source>
</evidence>
<evidence type="ECO:0000313" key="4">
    <source>
        <dbReference type="EMBL" id="MQU16749.1"/>
    </source>
</evidence>
<name>A0A6A7Z3P4_9PSED</name>
<dbReference type="EMBL" id="WIWP01000010">
    <property type="protein sequence ID" value="MQT25924.1"/>
    <property type="molecule type" value="Genomic_DNA"/>
</dbReference>
<feature type="transmembrane region" description="Helical" evidence="1">
    <location>
        <begin position="89"/>
        <end position="106"/>
    </location>
</feature>
<sequence>MMWLCIALCFSGFSALSLSTERHYGQVFAHKDTGYRRWTLRCAGWLLLGVASAPAVIALGLSVGMAAWLAVLTCSSGVLVLLLTYQPRLIIPLSMAGPALALSAFWL</sequence>
<evidence type="ECO:0000313" key="6">
    <source>
        <dbReference type="Proteomes" id="UP000437970"/>
    </source>
</evidence>
<evidence type="ECO:0000313" key="2">
    <source>
        <dbReference type="EMBL" id="MQT25924.1"/>
    </source>
</evidence>
<dbReference type="RefSeq" id="WP_153378168.1">
    <property type="nucleotide sequence ID" value="NZ_CAXAOS010000001.1"/>
</dbReference>
<dbReference type="Proteomes" id="UP000437970">
    <property type="component" value="Unassembled WGS sequence"/>
</dbReference>
<evidence type="ECO:0000313" key="7">
    <source>
        <dbReference type="Proteomes" id="UP000443000"/>
    </source>
</evidence>
<dbReference type="OrthoDB" id="6009065at2"/>
<reference evidence="6 7" key="1">
    <citation type="submission" date="2019-10" db="EMBL/GenBank/DDBJ databases">
        <title>Evaluation of single-gene subtyping targets for Pseudomonas.</title>
        <authorList>
            <person name="Reichler S.J."/>
            <person name="Orsi R.H."/>
            <person name="Wiedmann M."/>
            <person name="Martin N.H."/>
            <person name="Murphy S.I."/>
        </authorList>
    </citation>
    <scope>NUCLEOTIDE SEQUENCE</scope>
    <source>
        <strain evidence="2 8">FSL R10-0802</strain>
        <strain evidence="4 7">FSL R10-1594</strain>
        <strain evidence="5 6">FSL R10-1984</strain>
        <strain evidence="3">FSL R10-2339</strain>
    </source>
</reference>
<dbReference type="EMBL" id="WIWC01000048">
    <property type="protein sequence ID" value="MQT82437.1"/>
    <property type="molecule type" value="Genomic_DNA"/>
</dbReference>
<dbReference type="Pfam" id="PF11804">
    <property type="entry name" value="DUF3325"/>
    <property type="match status" value="1"/>
</dbReference>
<dbReference type="EMBL" id="WIVT01000009">
    <property type="protein sequence ID" value="MQU16749.1"/>
    <property type="molecule type" value="Genomic_DNA"/>
</dbReference>
<comment type="caution">
    <text evidence="3">The sequence shown here is derived from an EMBL/GenBank/DDBJ whole genome shotgun (WGS) entry which is preliminary data.</text>
</comment>
<dbReference type="InterPro" id="IPR021762">
    <property type="entry name" value="DUF3325"/>
</dbReference>
<dbReference type="Proteomes" id="UP000713985">
    <property type="component" value="Unassembled WGS sequence"/>
</dbReference>
<keyword evidence="1" id="KW-0472">Membrane</keyword>
<proteinExistence type="predicted"/>
<keyword evidence="1" id="KW-0812">Transmembrane</keyword>